<dbReference type="PANTHER" id="PTHR10174:SF222">
    <property type="entry name" value="GH10083P-RELATED"/>
    <property type="match status" value="1"/>
</dbReference>
<dbReference type="CDD" id="cd00170">
    <property type="entry name" value="SEC14"/>
    <property type="match status" value="1"/>
</dbReference>
<dbReference type="GO" id="GO:0016020">
    <property type="term" value="C:membrane"/>
    <property type="evidence" value="ECO:0007669"/>
    <property type="project" value="TreeGrafter"/>
</dbReference>
<dbReference type="InterPro" id="IPR036273">
    <property type="entry name" value="CRAL/TRIO_N_dom_sf"/>
</dbReference>
<feature type="domain" description="CRAL-TRIO" evidence="1">
    <location>
        <begin position="54"/>
        <end position="169"/>
    </location>
</feature>
<dbReference type="InterPro" id="IPR001251">
    <property type="entry name" value="CRAL-TRIO_dom"/>
</dbReference>
<accession>A0AAV8X5K2</accession>
<organism evidence="2 3">
    <name type="scientific">Rhamnusium bicolor</name>
    <dbReference type="NCBI Taxonomy" id="1586634"/>
    <lineage>
        <taxon>Eukaryota</taxon>
        <taxon>Metazoa</taxon>
        <taxon>Ecdysozoa</taxon>
        <taxon>Arthropoda</taxon>
        <taxon>Hexapoda</taxon>
        <taxon>Insecta</taxon>
        <taxon>Pterygota</taxon>
        <taxon>Neoptera</taxon>
        <taxon>Endopterygota</taxon>
        <taxon>Coleoptera</taxon>
        <taxon>Polyphaga</taxon>
        <taxon>Cucujiformia</taxon>
        <taxon>Chrysomeloidea</taxon>
        <taxon>Cerambycidae</taxon>
        <taxon>Lepturinae</taxon>
        <taxon>Rhagiini</taxon>
        <taxon>Rhamnusium</taxon>
    </lineage>
</organism>
<name>A0AAV8X5K2_9CUCU</name>
<dbReference type="Gene3D" id="3.40.525.10">
    <property type="entry name" value="CRAL-TRIO lipid binding domain"/>
    <property type="match status" value="1"/>
</dbReference>
<dbReference type="AlphaFoldDB" id="A0AAV8X5K2"/>
<dbReference type="InterPro" id="IPR036865">
    <property type="entry name" value="CRAL-TRIO_dom_sf"/>
</dbReference>
<dbReference type="PANTHER" id="PTHR10174">
    <property type="entry name" value="ALPHA-TOCOPHEROL TRANSFER PROTEIN-RELATED"/>
    <property type="match status" value="1"/>
</dbReference>
<keyword evidence="3" id="KW-1185">Reference proteome</keyword>
<evidence type="ECO:0000259" key="1">
    <source>
        <dbReference type="Pfam" id="PF00650"/>
    </source>
</evidence>
<protein>
    <recommendedName>
        <fullName evidence="1">CRAL-TRIO domain-containing protein</fullName>
    </recommendedName>
</protein>
<evidence type="ECO:0000313" key="2">
    <source>
        <dbReference type="EMBL" id="KAJ8933812.1"/>
    </source>
</evidence>
<dbReference type="GO" id="GO:1902936">
    <property type="term" value="F:phosphatidylinositol bisphosphate binding"/>
    <property type="evidence" value="ECO:0007669"/>
    <property type="project" value="TreeGrafter"/>
</dbReference>
<dbReference type="SUPFAM" id="SSF46938">
    <property type="entry name" value="CRAL/TRIO N-terminal domain"/>
    <property type="match status" value="1"/>
</dbReference>
<sequence length="236" mass="27715">MIECFLITNKFSIERTKQKLDMYYTIRPLIPELFENKNPSLPHMQKMFDVVYYCPLPQLTKEMFRVIVLKIRADPDSFNTYDFFAHQLSITEVRLHEDVTLGDLYIVDYEHLKMGHVVKMTPMHLKKAATIMEKVFSNRLKGIHFINYPPFVDILIKIGKTILSPKLMGRYVDANANGVLTCDVFLTDLWKLKIAEYKERFDKLDKMKVNENLRPAPLKNDDILGYHGNFKSLDMD</sequence>
<evidence type="ECO:0000313" key="3">
    <source>
        <dbReference type="Proteomes" id="UP001162156"/>
    </source>
</evidence>
<gene>
    <name evidence="2" type="ORF">NQ314_013784</name>
</gene>
<dbReference type="Proteomes" id="UP001162156">
    <property type="component" value="Unassembled WGS sequence"/>
</dbReference>
<dbReference type="Pfam" id="PF00650">
    <property type="entry name" value="CRAL_TRIO"/>
    <property type="match status" value="1"/>
</dbReference>
<comment type="caution">
    <text evidence="2">The sequence shown here is derived from an EMBL/GenBank/DDBJ whole genome shotgun (WGS) entry which is preliminary data.</text>
</comment>
<dbReference type="SUPFAM" id="SSF52087">
    <property type="entry name" value="CRAL/TRIO domain"/>
    <property type="match status" value="1"/>
</dbReference>
<reference evidence="2" key="1">
    <citation type="journal article" date="2023" name="Insect Mol. Biol.">
        <title>Genome sequencing provides insights into the evolution of gene families encoding plant cell wall-degrading enzymes in longhorned beetles.</title>
        <authorList>
            <person name="Shin N.R."/>
            <person name="Okamura Y."/>
            <person name="Kirsch R."/>
            <person name="Pauchet Y."/>
        </authorList>
    </citation>
    <scope>NUCLEOTIDE SEQUENCE</scope>
    <source>
        <strain evidence="2">RBIC_L_NR</strain>
    </source>
</reference>
<proteinExistence type="predicted"/>
<dbReference type="EMBL" id="JANEYF010003810">
    <property type="protein sequence ID" value="KAJ8933812.1"/>
    <property type="molecule type" value="Genomic_DNA"/>
</dbReference>